<organism evidence="3 4">
    <name type="scientific">Lasius niger</name>
    <name type="common">Black garden ant</name>
    <dbReference type="NCBI Taxonomy" id="67767"/>
    <lineage>
        <taxon>Eukaryota</taxon>
        <taxon>Metazoa</taxon>
        <taxon>Ecdysozoa</taxon>
        <taxon>Arthropoda</taxon>
        <taxon>Hexapoda</taxon>
        <taxon>Insecta</taxon>
        <taxon>Pterygota</taxon>
        <taxon>Neoptera</taxon>
        <taxon>Endopterygota</taxon>
        <taxon>Hymenoptera</taxon>
        <taxon>Apocrita</taxon>
        <taxon>Aculeata</taxon>
        <taxon>Formicoidea</taxon>
        <taxon>Formicidae</taxon>
        <taxon>Formicinae</taxon>
        <taxon>Lasius</taxon>
        <taxon>Lasius</taxon>
    </lineage>
</organism>
<dbReference type="GO" id="GO:0003676">
    <property type="term" value="F:nucleic acid binding"/>
    <property type="evidence" value="ECO:0007669"/>
    <property type="project" value="InterPro"/>
</dbReference>
<dbReference type="InterPro" id="IPR001878">
    <property type="entry name" value="Znf_CCHC"/>
</dbReference>
<keyword evidence="1" id="KW-0863">Zinc-finger</keyword>
<evidence type="ECO:0000313" key="4">
    <source>
        <dbReference type="Proteomes" id="UP000036403"/>
    </source>
</evidence>
<protein>
    <submittedName>
        <fullName evidence="3">Universal minicircle sequence binding protein</fullName>
    </submittedName>
</protein>
<dbReference type="PaxDb" id="67767-A0A0J7KHK6"/>
<accession>A0A0J7KHK6</accession>
<name>A0A0J7KHK6_LASNI</name>
<dbReference type="EMBL" id="LBMM01007436">
    <property type="protein sequence ID" value="KMQ89732.1"/>
    <property type="molecule type" value="Genomic_DNA"/>
</dbReference>
<evidence type="ECO:0000256" key="1">
    <source>
        <dbReference type="PROSITE-ProRule" id="PRU00047"/>
    </source>
</evidence>
<dbReference type="SMART" id="SM00343">
    <property type="entry name" value="ZnF_C2HC"/>
    <property type="match status" value="1"/>
</dbReference>
<sequence>MIRKLKERFIQYKCMKNEMKGKSKPLKTEEKKECSKQEGKMAIVKACFNCGERNHISKDCPDKDKRISVSSATNTIILHQSVPLSIRKSLLRRTRCFNGHKGSNLRK</sequence>
<dbReference type="PROSITE" id="PS50158">
    <property type="entry name" value="ZF_CCHC"/>
    <property type="match status" value="1"/>
</dbReference>
<dbReference type="AlphaFoldDB" id="A0A0J7KHK6"/>
<keyword evidence="4" id="KW-1185">Reference proteome</keyword>
<evidence type="ECO:0000259" key="2">
    <source>
        <dbReference type="PROSITE" id="PS50158"/>
    </source>
</evidence>
<keyword evidence="1" id="KW-0862">Zinc</keyword>
<dbReference type="OrthoDB" id="196607at2759"/>
<dbReference type="SUPFAM" id="SSF57756">
    <property type="entry name" value="Retrovirus zinc finger-like domains"/>
    <property type="match status" value="1"/>
</dbReference>
<proteinExistence type="predicted"/>
<dbReference type="InterPro" id="IPR036875">
    <property type="entry name" value="Znf_CCHC_sf"/>
</dbReference>
<dbReference type="GO" id="GO:0008270">
    <property type="term" value="F:zinc ion binding"/>
    <property type="evidence" value="ECO:0007669"/>
    <property type="project" value="UniProtKB-KW"/>
</dbReference>
<dbReference type="Proteomes" id="UP000036403">
    <property type="component" value="Unassembled WGS sequence"/>
</dbReference>
<keyword evidence="1" id="KW-0479">Metal-binding</keyword>
<reference evidence="3 4" key="1">
    <citation type="submission" date="2015-04" db="EMBL/GenBank/DDBJ databases">
        <title>Lasius niger genome sequencing.</title>
        <authorList>
            <person name="Konorov E.A."/>
            <person name="Nikitin M.A."/>
            <person name="Kirill M.V."/>
            <person name="Chang P."/>
        </authorList>
    </citation>
    <scope>NUCLEOTIDE SEQUENCE [LARGE SCALE GENOMIC DNA]</scope>
    <source>
        <tissue evidence="3">Whole</tissue>
    </source>
</reference>
<dbReference type="Gene3D" id="4.10.60.10">
    <property type="entry name" value="Zinc finger, CCHC-type"/>
    <property type="match status" value="1"/>
</dbReference>
<gene>
    <name evidence="3" type="ORF">RF55_10606</name>
</gene>
<comment type="caution">
    <text evidence="3">The sequence shown here is derived from an EMBL/GenBank/DDBJ whole genome shotgun (WGS) entry which is preliminary data.</text>
</comment>
<dbReference type="Pfam" id="PF00098">
    <property type="entry name" value="zf-CCHC"/>
    <property type="match status" value="1"/>
</dbReference>
<evidence type="ECO:0000313" key="3">
    <source>
        <dbReference type="EMBL" id="KMQ89732.1"/>
    </source>
</evidence>
<feature type="domain" description="CCHC-type" evidence="2">
    <location>
        <begin position="47"/>
        <end position="62"/>
    </location>
</feature>